<accession>A0A150T9K2</accession>
<evidence type="ECO:0000259" key="2">
    <source>
        <dbReference type="Pfam" id="PF01471"/>
    </source>
</evidence>
<dbReference type="InterPro" id="IPR036365">
    <property type="entry name" value="PGBD-like_sf"/>
</dbReference>
<dbReference type="InterPro" id="IPR002477">
    <property type="entry name" value="Peptidoglycan-bd-like"/>
</dbReference>
<reference evidence="3 4" key="1">
    <citation type="submission" date="2014-02" db="EMBL/GenBank/DDBJ databases">
        <title>The small core and large imbalanced accessory genome model reveals a collaborative survival strategy of Sorangium cellulosum strains in nature.</title>
        <authorList>
            <person name="Han K."/>
            <person name="Peng R."/>
            <person name="Blom J."/>
            <person name="Li Y.-Z."/>
        </authorList>
    </citation>
    <scope>NUCLEOTIDE SEQUENCE [LARGE SCALE GENOMIC DNA]</scope>
    <source>
        <strain evidence="3 4">So0007-03</strain>
    </source>
</reference>
<dbReference type="Gene3D" id="1.10.101.10">
    <property type="entry name" value="PGBD-like superfamily/PGBD"/>
    <property type="match status" value="1"/>
</dbReference>
<name>A0A150T9K2_SORCE</name>
<gene>
    <name evidence="3" type="ORF">BE21_06210</name>
</gene>
<evidence type="ECO:0000313" key="3">
    <source>
        <dbReference type="EMBL" id="KYG01385.1"/>
    </source>
</evidence>
<dbReference type="EMBL" id="JEME01003293">
    <property type="protein sequence ID" value="KYG01385.1"/>
    <property type="molecule type" value="Genomic_DNA"/>
</dbReference>
<dbReference type="InterPro" id="IPR036366">
    <property type="entry name" value="PGBDSf"/>
</dbReference>
<comment type="caution">
    <text evidence="3">The sequence shown here is derived from an EMBL/GenBank/DDBJ whole genome shotgun (WGS) entry which is preliminary data.</text>
</comment>
<dbReference type="Pfam" id="PF01471">
    <property type="entry name" value="PG_binding_1"/>
    <property type="match status" value="1"/>
</dbReference>
<evidence type="ECO:0000313" key="4">
    <source>
        <dbReference type="Proteomes" id="UP000075502"/>
    </source>
</evidence>
<feature type="domain" description="Peptidoglycan binding-like" evidence="2">
    <location>
        <begin position="35"/>
        <end position="93"/>
    </location>
</feature>
<organism evidence="3 4">
    <name type="scientific">Sorangium cellulosum</name>
    <name type="common">Polyangium cellulosum</name>
    <dbReference type="NCBI Taxonomy" id="56"/>
    <lineage>
        <taxon>Bacteria</taxon>
        <taxon>Pseudomonadati</taxon>
        <taxon>Myxococcota</taxon>
        <taxon>Polyangia</taxon>
        <taxon>Polyangiales</taxon>
        <taxon>Polyangiaceae</taxon>
        <taxon>Sorangium</taxon>
    </lineage>
</organism>
<feature type="compositionally biased region" description="Basic and acidic residues" evidence="1">
    <location>
        <begin position="141"/>
        <end position="152"/>
    </location>
</feature>
<sequence length="489" mass="50631">MGDNGNAGLGAPELAANEVLRSIAAGAATLAEGARGDGVRALQEALGAIGAIGERMTADGSFGPKTRDAIVALQAAEGLPQTGVVDAATIAALDRHLARPAAPRALALEEAMAKAAGLSPDQVAALGRTSPAVQASAGPSRNDEGYFKDGDKLPQVVPGAEPDPDAPPPAVDSVGDRPAATAAGALAADRSARLDEVRRALRGDAPALAALDRLLAAGRLHAGALLPNLATMAGVQRDPKLVLEGGIDPHLVLAQAIRHVDNPLRVKQGACHGTCGAGTMEYVLLRVDPAEFVRILDGITRAAREVTLRSGRALRMPRNAILRDASGRVDIDRLLQSALMNHATAMSWIFDYDNPEDNDSFWAALGGDSRVPLGNFTSLFQDIMGGSYTSVSSLLRSGASVAADVAAAMERGERVPVLLKWDGGYHWVVAEKIERGADGAPASVILRNPVGSDSCQGPPPRAPVPERGGRFRMKYADLAAHINGATLRG</sequence>
<protein>
    <recommendedName>
        <fullName evidence="2">Peptidoglycan binding-like domain-containing protein</fullName>
    </recommendedName>
</protein>
<evidence type="ECO:0000256" key="1">
    <source>
        <dbReference type="SAM" id="MobiDB-lite"/>
    </source>
</evidence>
<proteinExistence type="predicted"/>
<dbReference type="AlphaFoldDB" id="A0A150T9K2"/>
<dbReference type="Proteomes" id="UP000075502">
    <property type="component" value="Unassembled WGS sequence"/>
</dbReference>
<dbReference type="SUPFAM" id="SSF47090">
    <property type="entry name" value="PGBD-like"/>
    <property type="match status" value="1"/>
</dbReference>
<feature type="region of interest" description="Disordered" evidence="1">
    <location>
        <begin position="127"/>
        <end position="176"/>
    </location>
</feature>